<sequence>MTSAPTLREHAFAPGASSAGSDGPANHDARPQLRPGQTEENGSREGGASRTGGGFRPELHGLRAVAVLLVVAYHVWFGRVSGGVDVFLFLTGFLITGSLARAAERTGRIRPFAFLSRLASRLLPPVVIVLTGTVIATYFLMPRGRLLDTINEAIAALLYHENWYLARRAVDYNTRDEGSSLLQHFWSLSIQGQFYLVWLVVAAVALAVVWKSLSRIRAAFLVVIVPIAVLSLAYSVYLTATNQVWAYFDTGARLWEFAAGGILALTIHRIALPKALRFLLGWVGLLALIACGALFDVSTMFPGWIALWPVLSAALILVAGRTAVPGAVDGFLTWRPLSVVADWSYALYLWHWPVLLLYLNVTGTSRADARGGAYVVGISLALAALTTFLLSHRPLRLPRSVARPVRQFGYAAVWIVPVLVVGLYAQQQVALAVQREAEREAFLASDEGRYPGAGVMIDPELHRDMPDLPWIPSVAGEYDLPAPSDGRCLPTIAGNMLSYCASGDPTATRTVALVGSSRIAHYHDAFEAAAEANGWRLLTLSMNGCQYAAGTTAQTRASEECRVWNLRAHEFLLTDPPDLVVTLGSRRFEDRETYPVGYVSRWRELSASGSRILALEDIPRPAQDMLECVESWGVDVCTERVRESDGGMSLPARYEALPHGVTFRGFGPYVCPDGVCAPVRGNVLVYRDSSHLSATYAATLAPVAERFVHEATGW</sequence>
<dbReference type="InterPro" id="IPR043968">
    <property type="entry name" value="SGNH"/>
</dbReference>
<dbReference type="AlphaFoldDB" id="A0A3N4ZGY6"/>
<feature type="transmembrane region" description="Helical" evidence="2">
    <location>
        <begin position="122"/>
        <end position="141"/>
    </location>
</feature>
<name>A0A3N4ZGY6_9MICO</name>
<keyword evidence="2" id="KW-1133">Transmembrane helix</keyword>
<feature type="region of interest" description="Disordered" evidence="1">
    <location>
        <begin position="1"/>
        <end position="53"/>
    </location>
</feature>
<organism evidence="5 6">
    <name type="scientific">Myceligenerans xiligouense</name>
    <dbReference type="NCBI Taxonomy" id="253184"/>
    <lineage>
        <taxon>Bacteria</taxon>
        <taxon>Bacillati</taxon>
        <taxon>Actinomycetota</taxon>
        <taxon>Actinomycetes</taxon>
        <taxon>Micrococcales</taxon>
        <taxon>Promicromonosporaceae</taxon>
        <taxon>Myceligenerans</taxon>
    </lineage>
</organism>
<dbReference type="Proteomes" id="UP000280501">
    <property type="component" value="Unassembled WGS sequence"/>
</dbReference>
<feature type="transmembrane region" description="Helical" evidence="2">
    <location>
        <begin position="220"/>
        <end position="240"/>
    </location>
</feature>
<proteinExistence type="predicted"/>
<evidence type="ECO:0000259" key="4">
    <source>
        <dbReference type="Pfam" id="PF19040"/>
    </source>
</evidence>
<evidence type="ECO:0000256" key="2">
    <source>
        <dbReference type="SAM" id="Phobius"/>
    </source>
</evidence>
<dbReference type="PANTHER" id="PTHR23028">
    <property type="entry name" value="ACETYLTRANSFERASE"/>
    <property type="match status" value="1"/>
</dbReference>
<dbReference type="GO" id="GO:0016747">
    <property type="term" value="F:acyltransferase activity, transferring groups other than amino-acyl groups"/>
    <property type="evidence" value="ECO:0007669"/>
    <property type="project" value="InterPro"/>
</dbReference>
<accession>A0A3N4ZGY6</accession>
<keyword evidence="6" id="KW-1185">Reference proteome</keyword>
<feature type="transmembrane region" description="Helical" evidence="2">
    <location>
        <begin position="83"/>
        <end position="102"/>
    </location>
</feature>
<evidence type="ECO:0000256" key="1">
    <source>
        <dbReference type="SAM" id="MobiDB-lite"/>
    </source>
</evidence>
<dbReference type="PANTHER" id="PTHR23028:SF53">
    <property type="entry name" value="ACYL_TRANSF_3 DOMAIN-CONTAINING PROTEIN"/>
    <property type="match status" value="1"/>
</dbReference>
<dbReference type="RefSeq" id="WP_123813323.1">
    <property type="nucleotide sequence ID" value="NZ_RKQZ01000001.1"/>
</dbReference>
<evidence type="ECO:0000313" key="5">
    <source>
        <dbReference type="EMBL" id="RPF20115.1"/>
    </source>
</evidence>
<feature type="transmembrane region" description="Helical" evidence="2">
    <location>
        <begin position="278"/>
        <end position="295"/>
    </location>
</feature>
<feature type="transmembrane region" description="Helical" evidence="2">
    <location>
        <begin position="407"/>
        <end position="425"/>
    </location>
</feature>
<feature type="transmembrane region" description="Helical" evidence="2">
    <location>
        <begin position="301"/>
        <end position="320"/>
    </location>
</feature>
<dbReference type="EMBL" id="RKQZ01000001">
    <property type="protein sequence ID" value="RPF20115.1"/>
    <property type="molecule type" value="Genomic_DNA"/>
</dbReference>
<protein>
    <submittedName>
        <fullName evidence="5">Peptidoglycan/LPS O-acetylase OafA/YrhL</fullName>
    </submittedName>
</protein>
<dbReference type="OrthoDB" id="3404679at2"/>
<feature type="transmembrane region" description="Helical" evidence="2">
    <location>
        <begin position="372"/>
        <end position="395"/>
    </location>
</feature>
<comment type="caution">
    <text evidence="5">The sequence shown here is derived from an EMBL/GenBank/DDBJ whole genome shotgun (WGS) entry which is preliminary data.</text>
</comment>
<dbReference type="GO" id="GO:0009103">
    <property type="term" value="P:lipopolysaccharide biosynthetic process"/>
    <property type="evidence" value="ECO:0007669"/>
    <property type="project" value="TreeGrafter"/>
</dbReference>
<feature type="domain" description="SGNH" evidence="4">
    <location>
        <begin position="495"/>
        <end position="704"/>
    </location>
</feature>
<dbReference type="InterPro" id="IPR002656">
    <property type="entry name" value="Acyl_transf_3_dom"/>
</dbReference>
<gene>
    <name evidence="5" type="ORF">EDD34_0693</name>
</gene>
<evidence type="ECO:0000313" key="6">
    <source>
        <dbReference type="Proteomes" id="UP000280501"/>
    </source>
</evidence>
<keyword evidence="2" id="KW-0812">Transmembrane</keyword>
<dbReference type="Pfam" id="PF19040">
    <property type="entry name" value="SGNH"/>
    <property type="match status" value="1"/>
</dbReference>
<dbReference type="GO" id="GO:0016020">
    <property type="term" value="C:membrane"/>
    <property type="evidence" value="ECO:0007669"/>
    <property type="project" value="TreeGrafter"/>
</dbReference>
<dbReference type="Pfam" id="PF01757">
    <property type="entry name" value="Acyl_transf_3"/>
    <property type="match status" value="1"/>
</dbReference>
<keyword evidence="2" id="KW-0472">Membrane</keyword>
<feature type="transmembrane region" description="Helical" evidence="2">
    <location>
        <begin position="252"/>
        <end position="271"/>
    </location>
</feature>
<evidence type="ECO:0000259" key="3">
    <source>
        <dbReference type="Pfam" id="PF01757"/>
    </source>
</evidence>
<dbReference type="InterPro" id="IPR050879">
    <property type="entry name" value="Acyltransferase_3"/>
</dbReference>
<feature type="transmembrane region" description="Helical" evidence="2">
    <location>
        <begin position="195"/>
        <end position="213"/>
    </location>
</feature>
<reference evidence="5 6" key="1">
    <citation type="submission" date="2018-11" db="EMBL/GenBank/DDBJ databases">
        <title>Sequencing the genomes of 1000 actinobacteria strains.</title>
        <authorList>
            <person name="Klenk H.-P."/>
        </authorList>
    </citation>
    <scope>NUCLEOTIDE SEQUENCE [LARGE SCALE GENOMIC DNA]</scope>
    <source>
        <strain evidence="5 6">DSM 15700</strain>
    </source>
</reference>
<feature type="transmembrane region" description="Helical" evidence="2">
    <location>
        <begin position="332"/>
        <end position="352"/>
    </location>
</feature>
<feature type="domain" description="Acyltransferase 3" evidence="3">
    <location>
        <begin position="58"/>
        <end position="368"/>
    </location>
</feature>